<dbReference type="STRING" id="1385511.GCA_000425225_02186"/>
<reference evidence="2 3" key="1">
    <citation type="submission" date="2013-08" db="EMBL/GenBank/DDBJ databases">
        <authorList>
            <person name="Huang J."/>
            <person name="Wang G."/>
        </authorList>
    </citation>
    <scope>NUCLEOTIDE SEQUENCE [LARGE SCALE GENOMIC DNA]</scope>
    <source>
        <strain evidence="2 3">BH030004</strain>
    </source>
</reference>
<name>A0A0A5I387_9BACI</name>
<keyword evidence="1" id="KW-0812">Transmembrane</keyword>
<evidence type="ECO:0000313" key="3">
    <source>
        <dbReference type="Proteomes" id="UP000030403"/>
    </source>
</evidence>
<dbReference type="EMBL" id="AVPF01000008">
    <property type="protein sequence ID" value="KGX90302.1"/>
    <property type="molecule type" value="Genomic_DNA"/>
</dbReference>
<organism evidence="2 3">
    <name type="scientific">Pontibacillus marinus BH030004 = DSM 16465</name>
    <dbReference type="NCBI Taxonomy" id="1385511"/>
    <lineage>
        <taxon>Bacteria</taxon>
        <taxon>Bacillati</taxon>
        <taxon>Bacillota</taxon>
        <taxon>Bacilli</taxon>
        <taxon>Bacillales</taxon>
        <taxon>Bacillaceae</taxon>
        <taxon>Pontibacillus</taxon>
    </lineage>
</organism>
<dbReference type="Proteomes" id="UP000030403">
    <property type="component" value="Unassembled WGS sequence"/>
</dbReference>
<dbReference type="RefSeq" id="WP_154657428.1">
    <property type="nucleotide sequence ID" value="NZ_AVPF01000008.1"/>
</dbReference>
<comment type="caution">
    <text evidence="2">The sequence shown here is derived from an EMBL/GenBank/DDBJ whole genome shotgun (WGS) entry which is preliminary data.</text>
</comment>
<sequence>MNEWIYILSPVIGFWFMFMIMRFYYKFRAKKPLTSAEKVALAASSLSLAFIIIWVS</sequence>
<feature type="transmembrane region" description="Helical" evidence="1">
    <location>
        <begin position="6"/>
        <end position="25"/>
    </location>
</feature>
<evidence type="ECO:0000313" key="2">
    <source>
        <dbReference type="EMBL" id="KGX90302.1"/>
    </source>
</evidence>
<keyword evidence="1" id="KW-0472">Membrane</keyword>
<dbReference type="AlphaFoldDB" id="A0A0A5I387"/>
<keyword evidence="3" id="KW-1185">Reference proteome</keyword>
<proteinExistence type="predicted"/>
<accession>A0A0A5I387</accession>
<keyword evidence="1" id="KW-1133">Transmembrane helix</keyword>
<evidence type="ECO:0000256" key="1">
    <source>
        <dbReference type="SAM" id="Phobius"/>
    </source>
</evidence>
<protein>
    <submittedName>
        <fullName evidence="2">Uncharacterized protein</fullName>
    </submittedName>
</protein>
<feature type="transmembrane region" description="Helical" evidence="1">
    <location>
        <begin position="37"/>
        <end position="55"/>
    </location>
</feature>
<gene>
    <name evidence="2" type="ORF">N783_21160</name>
</gene>